<dbReference type="Gramene" id="TKW11525">
    <property type="protein sequence ID" value="TKW11525"/>
    <property type="gene ID" value="SEVIR_6G237400v2"/>
</dbReference>
<feature type="region of interest" description="Disordered" evidence="1">
    <location>
        <begin position="1"/>
        <end position="21"/>
    </location>
</feature>
<feature type="region of interest" description="Disordered" evidence="1">
    <location>
        <begin position="288"/>
        <end position="371"/>
    </location>
</feature>
<proteinExistence type="predicted"/>
<evidence type="ECO:0000256" key="1">
    <source>
        <dbReference type="SAM" id="MobiDB-lite"/>
    </source>
</evidence>
<reference evidence="2" key="1">
    <citation type="submission" date="2019-03" db="EMBL/GenBank/DDBJ databases">
        <title>WGS assembly of Setaria viridis.</title>
        <authorList>
            <person name="Huang P."/>
            <person name="Jenkins J."/>
            <person name="Grimwood J."/>
            <person name="Barry K."/>
            <person name="Healey A."/>
            <person name="Mamidi S."/>
            <person name="Sreedasyam A."/>
            <person name="Shu S."/>
            <person name="Feldman M."/>
            <person name="Wu J."/>
            <person name="Yu Y."/>
            <person name="Chen C."/>
            <person name="Johnson J."/>
            <person name="Rokhsar D."/>
            <person name="Baxter I."/>
            <person name="Schmutz J."/>
            <person name="Brutnell T."/>
            <person name="Kellogg E."/>
        </authorList>
    </citation>
    <scope>NUCLEOTIDE SEQUENCE [LARGE SCALE GENOMIC DNA]</scope>
</reference>
<protein>
    <submittedName>
        <fullName evidence="2">Uncharacterized protein</fullName>
    </submittedName>
</protein>
<organism evidence="2 3">
    <name type="scientific">Setaria viridis</name>
    <name type="common">Green bristlegrass</name>
    <name type="synonym">Setaria italica subsp. viridis</name>
    <dbReference type="NCBI Taxonomy" id="4556"/>
    <lineage>
        <taxon>Eukaryota</taxon>
        <taxon>Viridiplantae</taxon>
        <taxon>Streptophyta</taxon>
        <taxon>Embryophyta</taxon>
        <taxon>Tracheophyta</taxon>
        <taxon>Spermatophyta</taxon>
        <taxon>Magnoliopsida</taxon>
        <taxon>Liliopsida</taxon>
        <taxon>Poales</taxon>
        <taxon>Poaceae</taxon>
        <taxon>PACMAD clade</taxon>
        <taxon>Panicoideae</taxon>
        <taxon>Panicodae</taxon>
        <taxon>Paniceae</taxon>
        <taxon>Cenchrinae</taxon>
        <taxon>Setaria</taxon>
    </lineage>
</organism>
<dbReference type="EMBL" id="CM016557">
    <property type="protein sequence ID" value="TKW11525.1"/>
    <property type="molecule type" value="Genomic_DNA"/>
</dbReference>
<name>A0A4U6UA33_SETVI</name>
<feature type="compositionally biased region" description="Basic and acidic residues" evidence="1">
    <location>
        <begin position="343"/>
        <end position="356"/>
    </location>
</feature>
<dbReference type="Proteomes" id="UP000298652">
    <property type="component" value="Chromosome 6"/>
</dbReference>
<gene>
    <name evidence="2" type="ORF">SEVIR_6G237400v2</name>
</gene>
<keyword evidence="3" id="KW-1185">Reference proteome</keyword>
<accession>A0A4U6UA33</accession>
<evidence type="ECO:0000313" key="2">
    <source>
        <dbReference type="EMBL" id="TKW11525.1"/>
    </source>
</evidence>
<evidence type="ECO:0000313" key="3">
    <source>
        <dbReference type="Proteomes" id="UP000298652"/>
    </source>
</evidence>
<sequence>MPFTPDGKRNTVHPRTGRHPNQVPLATAAVLPTAVGAHRRSGWRSCVLSAKKRSAHAPGAGGGDKVERAEQGEAAAAAAAAAADDDECFVGGSARARPVCVTAAADGEGLVGEWRQRRNARGFFSRHHYRQVPIAAAAELPSAPPAGEMASVTAAQPAGKRAPPHRSISAPAGWATAHLRVWTSPLPPPEQCRRWPCEAKAAGQDGWTISPPDGRLGQRVDGAGGELDGGASFLSGAAPPSGVDAARLNRADGVPWFCGDPRFAGVRGAAVQQRTALCRCRRNRPLRTAAAGARREQRRVRGSREASSVSDPASMMRGANAKKRKAPATAKGKSKESSSLAGEQKDPDAKRCKTEGAEEEEEESPVKPNSE</sequence>
<dbReference type="AlphaFoldDB" id="A0A4U6UA33"/>